<dbReference type="STRING" id="512399.A8709_14505"/>
<name>A0A1C1A418_9BACL</name>
<dbReference type="GO" id="GO:0005886">
    <property type="term" value="C:plasma membrane"/>
    <property type="evidence" value="ECO:0007669"/>
    <property type="project" value="UniProtKB-SubCell"/>
</dbReference>
<dbReference type="Pfam" id="PF02687">
    <property type="entry name" value="FtsX"/>
    <property type="match status" value="1"/>
</dbReference>
<evidence type="ECO:0000256" key="6">
    <source>
        <dbReference type="ARBA" id="ARBA00022475"/>
    </source>
</evidence>
<comment type="caution">
    <text evidence="13">The sequence shown here is derived from an EMBL/GenBank/DDBJ whole genome shotgun (WGS) entry which is preliminary data.</text>
</comment>
<evidence type="ECO:0000256" key="4">
    <source>
        <dbReference type="ARBA" id="ARBA00016962"/>
    </source>
</evidence>
<dbReference type="PANTHER" id="PTHR43738">
    <property type="entry name" value="ABC TRANSPORTER, MEMBRANE PROTEIN"/>
    <property type="match status" value="1"/>
</dbReference>
<feature type="transmembrane region" description="Helical" evidence="11">
    <location>
        <begin position="334"/>
        <end position="359"/>
    </location>
</feature>
<evidence type="ECO:0000313" key="14">
    <source>
        <dbReference type="Proteomes" id="UP000093309"/>
    </source>
</evidence>
<evidence type="ECO:0000259" key="12">
    <source>
        <dbReference type="Pfam" id="PF02687"/>
    </source>
</evidence>
<proteinExistence type="inferred from homology"/>
<keyword evidence="6" id="KW-1003">Cell membrane</keyword>
<feature type="transmembrane region" description="Helical" evidence="11">
    <location>
        <begin position="253"/>
        <end position="275"/>
    </location>
</feature>
<keyword evidence="14" id="KW-1185">Reference proteome</keyword>
<dbReference type="PANTHER" id="PTHR43738:SF1">
    <property type="entry name" value="HEMIN TRANSPORT SYSTEM PERMEASE PROTEIN HRTB-RELATED"/>
    <property type="match status" value="1"/>
</dbReference>
<sequence length="375" mass="40590">MYLAIREMRFAKGRYSLIATIMVLVAFLVLFVTGLAQGLAYDNAASVKNMDATHFIFQQDSNHRFTRSQINQNQLEKAGLIVGQENAEPLGVKMTTVIPSGETGKIDVTLLAVNLNSWLAPAITEGSPLSDQIKGKVLVDQKLADSGVKIGTILVDQASGIKWTVGCFVKNESFSHTPAVFLNKQDWLSLQTQSLTTQGTESVADSNIYNAIAIKASKEKAKELQSALPNTEVIKKSDAVSAIPGYKEEQGSLMMMIVFLFVISAFVLAVFFYVITIQKTSQFGILKAIGTRTAYLARSVTLQVLVLSVASLLLSVLLVTLFEAILPSSMPFQLGFSTLLLTCLSFVTMSLAGSLFSVWKVAKIDALDAIGRTAA</sequence>
<dbReference type="RefSeq" id="WP_065852215.1">
    <property type="nucleotide sequence ID" value="NZ_LYPC01000014.1"/>
</dbReference>
<reference evidence="14" key="1">
    <citation type="submission" date="2016-05" db="EMBL/GenBank/DDBJ databases">
        <title>Paenibacillus oryzae. sp. nov., isolated from the rice root.</title>
        <authorList>
            <person name="Zhang J."/>
            <person name="Zhang X."/>
        </authorList>
    </citation>
    <scope>NUCLEOTIDE SEQUENCE [LARGE SCALE GENOMIC DNA]</scope>
    <source>
        <strain evidence="14">KCTC13222</strain>
    </source>
</reference>
<comment type="similarity">
    <text evidence="2">Belongs to the ABC-4 integral membrane protein family. HrtB subfamily.</text>
</comment>
<evidence type="ECO:0000256" key="5">
    <source>
        <dbReference type="ARBA" id="ARBA00022448"/>
    </source>
</evidence>
<organism evidence="13 14">
    <name type="scientific">Paenibacillus pectinilyticus</name>
    <dbReference type="NCBI Taxonomy" id="512399"/>
    <lineage>
        <taxon>Bacteria</taxon>
        <taxon>Bacillati</taxon>
        <taxon>Bacillota</taxon>
        <taxon>Bacilli</taxon>
        <taxon>Bacillales</taxon>
        <taxon>Paenibacillaceae</taxon>
        <taxon>Paenibacillus</taxon>
    </lineage>
</organism>
<keyword evidence="8 11" id="KW-1133">Transmembrane helix</keyword>
<feature type="domain" description="ABC3 transporter permease C-terminal" evidence="12">
    <location>
        <begin position="254"/>
        <end position="365"/>
    </location>
</feature>
<evidence type="ECO:0000256" key="8">
    <source>
        <dbReference type="ARBA" id="ARBA00022989"/>
    </source>
</evidence>
<evidence type="ECO:0000256" key="2">
    <source>
        <dbReference type="ARBA" id="ARBA00008697"/>
    </source>
</evidence>
<dbReference type="EMBL" id="LYPC01000014">
    <property type="protein sequence ID" value="OCT15304.1"/>
    <property type="molecule type" value="Genomic_DNA"/>
</dbReference>
<comment type="subunit">
    <text evidence="3">The complex is composed of two ATP-binding proteins (HrtA), two transmembrane proteins (HrtB) and a solute-binding protein.</text>
</comment>
<dbReference type="OrthoDB" id="384327at2"/>
<accession>A0A1C1A418</accession>
<dbReference type="AlphaFoldDB" id="A0A1C1A418"/>
<comment type="subcellular location">
    <subcellularLocation>
        <location evidence="1">Cell membrane</location>
        <topology evidence="1">Multi-pass membrane protein</topology>
    </subcellularLocation>
</comment>
<evidence type="ECO:0000256" key="1">
    <source>
        <dbReference type="ARBA" id="ARBA00004651"/>
    </source>
</evidence>
<evidence type="ECO:0000256" key="3">
    <source>
        <dbReference type="ARBA" id="ARBA00011131"/>
    </source>
</evidence>
<gene>
    <name evidence="13" type="ORF">A8709_14505</name>
</gene>
<evidence type="ECO:0000256" key="7">
    <source>
        <dbReference type="ARBA" id="ARBA00022692"/>
    </source>
</evidence>
<protein>
    <recommendedName>
        <fullName evidence="4">Putative hemin transport system permease protein HrtB</fullName>
    </recommendedName>
</protein>
<evidence type="ECO:0000256" key="11">
    <source>
        <dbReference type="SAM" id="Phobius"/>
    </source>
</evidence>
<dbReference type="InterPro" id="IPR051125">
    <property type="entry name" value="ABC-4/HrtB_transporter"/>
</dbReference>
<keyword evidence="9 11" id="KW-0472">Membrane</keyword>
<feature type="transmembrane region" description="Helical" evidence="11">
    <location>
        <begin position="295"/>
        <end position="322"/>
    </location>
</feature>
<keyword evidence="5" id="KW-0813">Transport</keyword>
<dbReference type="Proteomes" id="UP000093309">
    <property type="component" value="Unassembled WGS sequence"/>
</dbReference>
<evidence type="ECO:0000256" key="9">
    <source>
        <dbReference type="ARBA" id="ARBA00023136"/>
    </source>
</evidence>
<comment type="function">
    <text evidence="10">Part of the ABC transporter complex hrt involved in hemin import. Responsible for the translocation of the substrate across the membrane.</text>
</comment>
<dbReference type="InterPro" id="IPR003838">
    <property type="entry name" value="ABC3_permease_C"/>
</dbReference>
<evidence type="ECO:0000256" key="10">
    <source>
        <dbReference type="ARBA" id="ARBA00024973"/>
    </source>
</evidence>
<keyword evidence="7 11" id="KW-0812">Transmembrane</keyword>
<evidence type="ECO:0000313" key="13">
    <source>
        <dbReference type="EMBL" id="OCT15304.1"/>
    </source>
</evidence>